<accession>A0AAU8ECM5</accession>
<evidence type="ECO:0000256" key="1">
    <source>
        <dbReference type="ARBA" id="ARBA00023125"/>
    </source>
</evidence>
<name>A0AAU8ECM5_9PSED</name>
<dbReference type="GO" id="GO:0006310">
    <property type="term" value="P:DNA recombination"/>
    <property type="evidence" value="ECO:0007669"/>
    <property type="project" value="UniProtKB-KW"/>
</dbReference>
<dbReference type="InterPro" id="IPR012884">
    <property type="entry name" value="Excisionase-like"/>
</dbReference>
<dbReference type="Pfam" id="PF07825">
    <property type="entry name" value="Exc"/>
    <property type="match status" value="1"/>
</dbReference>
<keyword evidence="2" id="KW-0233">DNA recombination</keyword>
<dbReference type="GO" id="GO:0003677">
    <property type="term" value="F:DNA binding"/>
    <property type="evidence" value="ECO:0007669"/>
    <property type="project" value="UniProtKB-KW"/>
</dbReference>
<evidence type="ECO:0000259" key="3">
    <source>
        <dbReference type="Pfam" id="PF07825"/>
    </source>
</evidence>
<reference evidence="4" key="1">
    <citation type="submission" date="2024-06" db="EMBL/GenBank/DDBJ databases">
        <title>The Caenorhabditis elegans bacterial microbiome influences microsporidia infection through nutrient limitation and inhibiting parasite invasion.</title>
        <authorList>
            <person name="Tamim El Jarkass H."/>
            <person name="Castelblanco S."/>
            <person name="Kaur M."/>
            <person name="Wan Y.C."/>
            <person name="Ellis A.E."/>
            <person name="Sheldon R.D."/>
            <person name="Lien E.C."/>
            <person name="Burton N.O."/>
            <person name="Wright G.D."/>
            <person name="Reinke A.W."/>
        </authorList>
    </citation>
    <scope>NUCLEOTIDE SEQUENCE</scope>
    <source>
        <strain evidence="4">MYb327</strain>
    </source>
</reference>
<evidence type="ECO:0000313" key="4">
    <source>
        <dbReference type="EMBL" id="XCG77222.1"/>
    </source>
</evidence>
<dbReference type="Gene3D" id="1.10.1660.20">
    <property type="match status" value="1"/>
</dbReference>
<dbReference type="InterPro" id="IPR038137">
    <property type="entry name" value="Excisionase-like_sf"/>
</dbReference>
<proteinExistence type="predicted"/>
<dbReference type="RefSeq" id="WP_353637253.1">
    <property type="nucleotide sequence ID" value="NZ_CP159258.1"/>
</dbReference>
<protein>
    <submittedName>
        <fullName evidence="4">Excisionase</fullName>
    </submittedName>
</protein>
<keyword evidence="1" id="KW-0238">DNA-binding</keyword>
<dbReference type="InterPro" id="IPR009061">
    <property type="entry name" value="DNA-bd_dom_put_sf"/>
</dbReference>
<sequence>MNTVRRWARDGLLTPPPTKHGRSYYIDPDALYVPHKRCRVPNGNLVERIRIARQGCRNTTKKT</sequence>
<evidence type="ECO:0000256" key="2">
    <source>
        <dbReference type="ARBA" id="ARBA00023172"/>
    </source>
</evidence>
<feature type="domain" description="Excisionase-like" evidence="3">
    <location>
        <begin position="2"/>
        <end position="55"/>
    </location>
</feature>
<dbReference type="AlphaFoldDB" id="A0AAU8ECM5"/>
<dbReference type="SUPFAM" id="SSF46955">
    <property type="entry name" value="Putative DNA-binding domain"/>
    <property type="match status" value="1"/>
</dbReference>
<dbReference type="EMBL" id="CP159258">
    <property type="protein sequence ID" value="XCG77222.1"/>
    <property type="molecule type" value="Genomic_DNA"/>
</dbReference>
<organism evidence="4">
    <name type="scientific">Pseudomonas sp. MYb327</name>
    <dbReference type="NCBI Taxonomy" id="2745230"/>
    <lineage>
        <taxon>Bacteria</taxon>
        <taxon>Pseudomonadati</taxon>
        <taxon>Pseudomonadota</taxon>
        <taxon>Gammaproteobacteria</taxon>
        <taxon>Pseudomonadales</taxon>
        <taxon>Pseudomonadaceae</taxon>
        <taxon>Pseudomonas</taxon>
    </lineage>
</organism>
<gene>
    <name evidence="4" type="ORF">ABVN21_18805</name>
</gene>